<evidence type="ECO:0000313" key="2">
    <source>
        <dbReference type="Proteomes" id="UP000474630"/>
    </source>
</evidence>
<dbReference type="Proteomes" id="UP000474630">
    <property type="component" value="Chromosome"/>
</dbReference>
<accession>A0A6C0RGG3</accession>
<gene>
    <name evidence="1" type="ORF">G0Q07_13205</name>
</gene>
<reference evidence="1 2" key="1">
    <citation type="submission" date="2020-02" db="EMBL/GenBank/DDBJ databases">
        <title>Genome sequencing for Draconibacterium sp. strain M1.</title>
        <authorList>
            <person name="Park S.-J."/>
        </authorList>
    </citation>
    <scope>NUCLEOTIDE SEQUENCE [LARGE SCALE GENOMIC DNA]</scope>
    <source>
        <strain evidence="1 2">M1</strain>
    </source>
</reference>
<evidence type="ECO:0000313" key="1">
    <source>
        <dbReference type="EMBL" id="QIA08613.1"/>
    </source>
</evidence>
<protein>
    <submittedName>
        <fullName evidence="1">Uncharacterized protein</fullName>
    </submittedName>
</protein>
<keyword evidence="2" id="KW-1185">Reference proteome</keyword>
<dbReference type="EMBL" id="CP048409">
    <property type="protein sequence ID" value="QIA08613.1"/>
    <property type="molecule type" value="Genomic_DNA"/>
</dbReference>
<sequence length="51" mass="6200">MILKLDSEELSGVIQALMRYDYNVKAIYQDRSMLNDLYQDRFDLFMKFMNI</sequence>
<dbReference type="AlphaFoldDB" id="A0A6C0RGG3"/>
<organism evidence="1 2">
    <name type="scientific">Draconibacterium halophilum</name>
    <dbReference type="NCBI Taxonomy" id="2706887"/>
    <lineage>
        <taxon>Bacteria</taxon>
        <taxon>Pseudomonadati</taxon>
        <taxon>Bacteroidota</taxon>
        <taxon>Bacteroidia</taxon>
        <taxon>Marinilabiliales</taxon>
        <taxon>Prolixibacteraceae</taxon>
        <taxon>Draconibacterium</taxon>
    </lineage>
</organism>
<dbReference type="KEGG" id="drc:G0Q07_13205"/>
<name>A0A6C0RGG3_9BACT</name>
<dbReference type="RefSeq" id="WP_163346721.1">
    <property type="nucleotide sequence ID" value="NZ_CP048409.1"/>
</dbReference>
<proteinExistence type="predicted"/>